<gene>
    <name evidence="1" type="ORF">FJR39_16890</name>
</gene>
<keyword evidence="1" id="KW-0012">Acyltransferase</keyword>
<accession>A0ACC7S8H3</accession>
<evidence type="ECO:0000313" key="2">
    <source>
        <dbReference type="Proteomes" id="UP001517388"/>
    </source>
</evidence>
<protein>
    <submittedName>
        <fullName evidence="1">Acyltransferase</fullName>
    </submittedName>
</protein>
<organism evidence="1 2">
    <name type="scientific">Dolichospermum flos-aquae UHCC 0037</name>
    <dbReference type="NCBI Taxonomy" id="2590026"/>
    <lineage>
        <taxon>Bacteria</taxon>
        <taxon>Bacillati</taxon>
        <taxon>Cyanobacteriota</taxon>
        <taxon>Cyanophyceae</taxon>
        <taxon>Nostocales</taxon>
        <taxon>Aphanizomenonaceae</taxon>
        <taxon>Dolichospermum</taxon>
    </lineage>
</organism>
<dbReference type="Proteomes" id="UP001517388">
    <property type="component" value="Unassembled WGS sequence"/>
</dbReference>
<keyword evidence="1" id="KW-0808">Transferase</keyword>
<proteinExistence type="predicted"/>
<evidence type="ECO:0000313" key="1">
    <source>
        <dbReference type="EMBL" id="MTJ44755.1"/>
    </source>
</evidence>
<dbReference type="EMBL" id="VILF01000004">
    <property type="protein sequence ID" value="MTJ44755.1"/>
    <property type="molecule type" value="Genomic_DNA"/>
</dbReference>
<name>A0ACC7S8H3_DOLFA</name>
<reference evidence="2" key="1">
    <citation type="journal article" date="2020" name="Toxins">
        <title>Phylogenomic Analysis of Secondary Metabolism in the Toxic Cyanobacterial Genera Anabaena, Dolichospermum and Aphanizomenon.</title>
        <authorList>
            <person name="Oesterholm J."/>
            <person name="Popin R.V."/>
            <person name="Fewer D.P."/>
            <person name="Sivonen K."/>
        </authorList>
    </citation>
    <scope>NUCLEOTIDE SEQUENCE [LARGE SCALE GENOMIC DNA]</scope>
    <source>
        <strain evidence="2">UHCC 0037</strain>
    </source>
</reference>
<keyword evidence="2" id="KW-1185">Reference proteome</keyword>
<comment type="caution">
    <text evidence="1">The sequence shown here is derived from an EMBL/GenBank/DDBJ whole genome shotgun (WGS) entry which is preliminary data.</text>
</comment>
<sequence length="372" mass="42707">MNKIENKQRLLGIDLCRGIAAFAVVVVHSGDETWGIPVTNGALHFRLFFYFAVPFFLATSFFFIIRNLSENIDLHFLRIKLQRIFIPYCVWSILYIFFGTIFSFIANQPDRFNQLFKDPLSTIFFGGASYHLYFLPLLLSGISLILLLKYLLKHKFKIPIMVGISIISMIINRVISLSGNSFQLNPNTAFSGLLSLLDANSIYYSLARFLFVQISWILICLPYFCIAVILNHLLLKNESFVFKKSKFLFFLFLSIFIYVNTFREIFILPELSNIIIAFSLLFIGICLSNYLQESKIIKSLGNCSFGIYLIHPIIKKITGIILTFAAPQITSQITVTSMLCLSMPSFLMSWLVINLLMNNKHLAQYMFGIRVN</sequence>